<dbReference type="STRING" id="266762.HQ36_06990"/>
<dbReference type="PANTHER" id="PTHR47271:SF2">
    <property type="entry name" value="ARGININE DEIMINASE"/>
    <property type="match status" value="1"/>
</dbReference>
<comment type="pathway">
    <text evidence="1">Amino-acid degradation; L-arginine degradation via ADI pathway; carbamoyl phosphate from L-arginine: step 1/2.</text>
</comment>
<evidence type="ECO:0000256" key="1">
    <source>
        <dbReference type="ARBA" id="ARBA00005213"/>
    </source>
</evidence>
<dbReference type="SUPFAM" id="SSF55909">
    <property type="entry name" value="Pentein"/>
    <property type="match status" value="1"/>
</dbReference>
<name>A0A0A2G560_9PORP</name>
<comment type="caution">
    <text evidence="4">The sequence shown here is derived from an EMBL/GenBank/DDBJ whole genome shotgun (WGS) entry which is preliminary data.</text>
</comment>
<dbReference type="Pfam" id="PF19420">
    <property type="entry name" value="DDAH_eukar"/>
    <property type="match status" value="1"/>
</dbReference>
<dbReference type="PANTHER" id="PTHR47271">
    <property type="entry name" value="ARGININE DEIMINASE"/>
    <property type="match status" value="1"/>
</dbReference>
<keyword evidence="5" id="KW-1185">Reference proteome</keyword>
<dbReference type="RefSeq" id="WP_036884642.1">
    <property type="nucleotide sequence ID" value="NZ_JQZW01000012.1"/>
</dbReference>
<evidence type="ECO:0000313" key="4">
    <source>
        <dbReference type="EMBL" id="KGN97612.1"/>
    </source>
</evidence>
<dbReference type="GO" id="GO:0019546">
    <property type="term" value="P:L-arginine deiminase pathway"/>
    <property type="evidence" value="ECO:0007669"/>
    <property type="project" value="TreeGrafter"/>
</dbReference>
<reference evidence="4 5" key="1">
    <citation type="submission" date="2014-08" db="EMBL/GenBank/DDBJ databases">
        <title>Porphyromonas gingivicanis strain:COT-022_OH1391 Genome sequencing.</title>
        <authorList>
            <person name="Wallis C."/>
            <person name="Deusch O."/>
            <person name="O'Flynn C."/>
            <person name="Davis I."/>
            <person name="Jospin G."/>
            <person name="Darling A.E."/>
            <person name="Coil D.A."/>
            <person name="Alexiev A."/>
            <person name="Horsfall A."/>
            <person name="Kirkwood N."/>
            <person name="Harris S."/>
            <person name="Eisen J.A."/>
        </authorList>
    </citation>
    <scope>NUCLEOTIDE SEQUENCE [LARGE SCALE GENOMIC DNA]</scope>
    <source>
        <strain evidence="5">COT-022 OH1391</strain>
    </source>
</reference>
<gene>
    <name evidence="4" type="ORF">HQ36_06990</name>
</gene>
<organism evidence="4 5">
    <name type="scientific">Porphyromonas gingivicanis</name>
    <dbReference type="NCBI Taxonomy" id="266762"/>
    <lineage>
        <taxon>Bacteria</taxon>
        <taxon>Pseudomonadati</taxon>
        <taxon>Bacteroidota</taxon>
        <taxon>Bacteroidia</taxon>
        <taxon>Bacteroidales</taxon>
        <taxon>Porphyromonadaceae</taxon>
        <taxon>Porphyromonas</taxon>
    </lineage>
</organism>
<evidence type="ECO:0000256" key="3">
    <source>
        <dbReference type="ARBA" id="ARBA00049429"/>
    </source>
</evidence>
<evidence type="ECO:0000256" key="2">
    <source>
        <dbReference type="ARBA" id="ARBA00012171"/>
    </source>
</evidence>
<dbReference type="Proteomes" id="UP000030134">
    <property type="component" value="Unassembled WGS sequence"/>
</dbReference>
<dbReference type="EMBL" id="JQZW01000012">
    <property type="protein sequence ID" value="KGN97612.1"/>
    <property type="molecule type" value="Genomic_DNA"/>
</dbReference>
<proteinExistence type="predicted"/>
<comment type="catalytic activity">
    <reaction evidence="3">
        <text>L-arginine + H2O = L-citrulline + NH4(+)</text>
        <dbReference type="Rhea" id="RHEA:19597"/>
        <dbReference type="ChEBI" id="CHEBI:15377"/>
        <dbReference type="ChEBI" id="CHEBI:28938"/>
        <dbReference type="ChEBI" id="CHEBI:32682"/>
        <dbReference type="ChEBI" id="CHEBI:57743"/>
        <dbReference type="EC" id="3.5.3.6"/>
    </reaction>
</comment>
<dbReference type="eggNOG" id="COG1834">
    <property type="taxonomic scope" value="Bacteria"/>
</dbReference>
<dbReference type="AlphaFoldDB" id="A0A0A2G560"/>
<accession>A0A0A2G560</accession>
<sequence length="307" mass="34969">MGIIAPNVSTETGVLKVVVLGLPDSLGPQPTLEETYDATSYQSVLKGIYPSDESIKKEMDALHSLLLKHNVRVLRPDLIQDYNQIFARDVAFTIEDKLFVSNMIEDRKKETEAFAPIFHAVQSDAIVHLPEGLHIEGGDVLLYGEYLFIGSCREEDFGRYKTARTNKEAIEYFTRLFPDKKVIPLKLKKHDQDPTKSVLHLDCAFQPISKGRAVVYPNAFVDPQEYQIIEDIFGTENLFKVTDQEARALTTNFVSLNPETVITEERFDRLNSFLANEWKMQVERVPYHEISKEGGLLRCSTCPLLRE</sequence>
<protein>
    <recommendedName>
        <fullName evidence="2">arginine deiminase</fullName>
        <ecNumber evidence="2">3.5.3.6</ecNumber>
    </recommendedName>
</protein>
<dbReference type="Gene3D" id="3.75.10.10">
    <property type="entry name" value="L-arginine/glycine Amidinotransferase, Chain A"/>
    <property type="match status" value="1"/>
</dbReference>
<dbReference type="GO" id="GO:0016990">
    <property type="term" value="F:arginine deiminase activity"/>
    <property type="evidence" value="ECO:0007669"/>
    <property type="project" value="UniProtKB-EC"/>
</dbReference>
<dbReference type="EC" id="3.5.3.6" evidence="2"/>
<evidence type="ECO:0000313" key="5">
    <source>
        <dbReference type="Proteomes" id="UP000030134"/>
    </source>
</evidence>